<evidence type="ECO:0000313" key="2">
    <source>
        <dbReference type="EMBL" id="CAD9129766.1"/>
    </source>
</evidence>
<dbReference type="Gene3D" id="2.60.200.20">
    <property type="match status" value="1"/>
</dbReference>
<dbReference type="InterPro" id="IPR008984">
    <property type="entry name" value="SMAD_FHA_dom_sf"/>
</dbReference>
<dbReference type="SUPFAM" id="SSF49879">
    <property type="entry name" value="SMAD/FHA domain"/>
    <property type="match status" value="1"/>
</dbReference>
<dbReference type="Pfam" id="PF00498">
    <property type="entry name" value="FHA"/>
    <property type="match status" value="1"/>
</dbReference>
<dbReference type="AlphaFoldDB" id="A0A7S1QB49"/>
<dbReference type="PANTHER" id="PTHR23308">
    <property type="entry name" value="NUCLEAR INHIBITOR OF PROTEIN PHOSPHATASE-1"/>
    <property type="match status" value="1"/>
</dbReference>
<dbReference type="InterPro" id="IPR000253">
    <property type="entry name" value="FHA_dom"/>
</dbReference>
<evidence type="ECO:0000259" key="1">
    <source>
        <dbReference type="PROSITE" id="PS50006"/>
    </source>
</evidence>
<gene>
    <name evidence="2" type="ORF">ACAT0790_LOCUS21559</name>
</gene>
<feature type="domain" description="FHA" evidence="1">
    <location>
        <begin position="174"/>
        <end position="224"/>
    </location>
</feature>
<dbReference type="CDD" id="cd00060">
    <property type="entry name" value="FHA"/>
    <property type="match status" value="1"/>
</dbReference>
<sequence>MKRAPDEDDAGPVAAKRPHLFSEQAMAAEVAAAKASTDQMLKSMGLKVDTQTMSFSKMAMEGQQSKDHPVGKRIVEHLMTPEHRQLLTEETGAEVEWVPEESKVKLQGSAEQLKRATRLLARVEMHCHWGSGEAKIRRLLRRQAVQSVLCRLSPMSVDKLVPAEKMLNAKEHKMTIGKEKNNDVSIHDAVVSRHHCLLSFDEAKGAVYVTDLSTNGTYLNGTRLPSKKLGKVLLSHGDELLLKDPKTGDMEFGFICNLKEVRVQQEVRLEAPRRLLSPDESSMTKSLGEGH</sequence>
<dbReference type="EMBL" id="HBGE01035507">
    <property type="protein sequence ID" value="CAD9129766.1"/>
    <property type="molecule type" value="Transcribed_RNA"/>
</dbReference>
<accession>A0A7S1QB49</accession>
<organism evidence="2">
    <name type="scientific">Alexandrium catenella</name>
    <name type="common">Red tide dinoflagellate</name>
    <name type="synonym">Gonyaulax catenella</name>
    <dbReference type="NCBI Taxonomy" id="2925"/>
    <lineage>
        <taxon>Eukaryota</taxon>
        <taxon>Sar</taxon>
        <taxon>Alveolata</taxon>
        <taxon>Dinophyceae</taxon>
        <taxon>Gonyaulacales</taxon>
        <taxon>Pyrocystaceae</taxon>
        <taxon>Alexandrium</taxon>
    </lineage>
</organism>
<dbReference type="PROSITE" id="PS50006">
    <property type="entry name" value="FHA_DOMAIN"/>
    <property type="match status" value="1"/>
</dbReference>
<proteinExistence type="predicted"/>
<dbReference type="SMART" id="SM00240">
    <property type="entry name" value="FHA"/>
    <property type="match status" value="1"/>
</dbReference>
<dbReference type="InterPro" id="IPR050923">
    <property type="entry name" value="Cell_Proc_Reg/RNA_Proc"/>
</dbReference>
<reference evidence="2" key="1">
    <citation type="submission" date="2021-01" db="EMBL/GenBank/DDBJ databases">
        <authorList>
            <person name="Corre E."/>
            <person name="Pelletier E."/>
            <person name="Niang G."/>
            <person name="Scheremetjew M."/>
            <person name="Finn R."/>
            <person name="Kale V."/>
            <person name="Holt S."/>
            <person name="Cochrane G."/>
            <person name="Meng A."/>
            <person name="Brown T."/>
            <person name="Cohen L."/>
        </authorList>
    </citation>
    <scope>NUCLEOTIDE SEQUENCE</scope>
    <source>
        <strain evidence="2">OF101</strain>
    </source>
</reference>
<protein>
    <recommendedName>
        <fullName evidence="1">FHA domain-containing protein</fullName>
    </recommendedName>
</protein>
<name>A0A7S1QB49_ALECA</name>